<comment type="similarity">
    <text evidence="7">Belongs to the TRAP transporter large permease family.</text>
</comment>
<feature type="domain" description="TRAP C4-dicarboxylate transport system permease DctM subunit" evidence="8">
    <location>
        <begin position="11"/>
        <end position="423"/>
    </location>
</feature>
<feature type="transmembrane region" description="Helical" evidence="7">
    <location>
        <begin position="250"/>
        <end position="270"/>
    </location>
</feature>
<keyword evidence="3 7" id="KW-0997">Cell inner membrane</keyword>
<dbReference type="PIRSF" id="PIRSF006066">
    <property type="entry name" value="HI0050"/>
    <property type="match status" value="1"/>
</dbReference>
<feature type="transmembrane region" description="Helical" evidence="7">
    <location>
        <begin position="322"/>
        <end position="355"/>
    </location>
</feature>
<dbReference type="AlphaFoldDB" id="A0A0R3LR76"/>
<keyword evidence="7" id="KW-0813">Transport</keyword>
<evidence type="ECO:0000256" key="2">
    <source>
        <dbReference type="ARBA" id="ARBA00022475"/>
    </source>
</evidence>
<feature type="transmembrane region" description="Helical" evidence="7">
    <location>
        <begin position="222"/>
        <end position="244"/>
    </location>
</feature>
<protein>
    <recommendedName>
        <fullName evidence="7">TRAP transporter large permease protein</fullName>
    </recommendedName>
</protein>
<comment type="function">
    <text evidence="7">Part of the tripartite ATP-independent periplasmic (TRAP) transport system.</text>
</comment>
<keyword evidence="4 7" id="KW-0812">Transmembrane</keyword>
<comment type="caution">
    <text evidence="7">Lacks conserved residue(s) required for the propagation of feature annotation.</text>
</comment>
<evidence type="ECO:0000256" key="4">
    <source>
        <dbReference type="ARBA" id="ARBA00022692"/>
    </source>
</evidence>
<feature type="transmembrane region" description="Helical" evidence="7">
    <location>
        <begin position="404"/>
        <end position="428"/>
    </location>
</feature>
<proteinExistence type="inferred from homology"/>
<organism evidence="9 10">
    <name type="scientific">Bradyrhizobium valentinum</name>
    <dbReference type="NCBI Taxonomy" id="1518501"/>
    <lineage>
        <taxon>Bacteria</taxon>
        <taxon>Pseudomonadati</taxon>
        <taxon>Pseudomonadota</taxon>
        <taxon>Alphaproteobacteria</taxon>
        <taxon>Hyphomicrobiales</taxon>
        <taxon>Nitrobacteraceae</taxon>
        <taxon>Bradyrhizobium</taxon>
    </lineage>
</organism>
<evidence type="ECO:0000256" key="5">
    <source>
        <dbReference type="ARBA" id="ARBA00022989"/>
    </source>
</evidence>
<dbReference type="InterPro" id="IPR010656">
    <property type="entry name" value="DctM"/>
</dbReference>
<dbReference type="EMBL" id="LLXX01000025">
    <property type="protein sequence ID" value="KRR12807.1"/>
    <property type="molecule type" value="Genomic_DNA"/>
</dbReference>
<evidence type="ECO:0000256" key="3">
    <source>
        <dbReference type="ARBA" id="ARBA00022519"/>
    </source>
</evidence>
<dbReference type="PANTHER" id="PTHR33362">
    <property type="entry name" value="SIALIC ACID TRAP TRANSPORTER PERMEASE PROTEIN SIAT-RELATED"/>
    <property type="match status" value="1"/>
</dbReference>
<reference evidence="9 10" key="1">
    <citation type="submission" date="2014-03" db="EMBL/GenBank/DDBJ databases">
        <title>Bradyrhizobium valentinum sp. nov., isolated from effective nodules of Lupinus mariae-josephae, a lupine endemic of basic-lime soils in Eastern Spain.</title>
        <authorList>
            <person name="Duran D."/>
            <person name="Rey L."/>
            <person name="Navarro A."/>
            <person name="Busquets A."/>
            <person name="Imperial J."/>
            <person name="Ruiz-Argueso T."/>
        </authorList>
    </citation>
    <scope>NUCLEOTIDE SEQUENCE [LARGE SCALE GENOMIC DNA]</scope>
    <source>
        <strain evidence="9 10">LmjM3</strain>
    </source>
</reference>
<dbReference type="PANTHER" id="PTHR33362:SF5">
    <property type="entry name" value="C4-DICARBOXYLATE TRAP TRANSPORTER LARGE PERMEASE PROTEIN DCTM"/>
    <property type="match status" value="1"/>
</dbReference>
<gene>
    <name evidence="9" type="ORF">CP49_09130</name>
</gene>
<feature type="transmembrane region" description="Helical" evidence="7">
    <location>
        <begin position="57"/>
        <end position="76"/>
    </location>
</feature>
<feature type="transmembrane region" description="Helical" evidence="7">
    <location>
        <begin position="143"/>
        <end position="167"/>
    </location>
</feature>
<evidence type="ECO:0000313" key="10">
    <source>
        <dbReference type="Proteomes" id="UP000051913"/>
    </source>
</evidence>
<evidence type="ECO:0000259" key="8">
    <source>
        <dbReference type="Pfam" id="PF06808"/>
    </source>
</evidence>
<feature type="transmembrane region" description="Helical" evidence="7">
    <location>
        <begin position="362"/>
        <end position="384"/>
    </location>
</feature>
<comment type="subcellular location">
    <subcellularLocation>
        <location evidence="1 7">Cell inner membrane</location>
        <topology evidence="1 7">Multi-pass membrane protein</topology>
    </subcellularLocation>
</comment>
<keyword evidence="6 7" id="KW-0472">Membrane</keyword>
<keyword evidence="5 7" id="KW-1133">Transmembrane helix</keyword>
<feature type="transmembrane region" description="Helical" evidence="7">
    <location>
        <begin position="173"/>
        <end position="201"/>
    </location>
</feature>
<sequence>MELLSIAAILLGLLALLLGAGVWIGVALMATGWAGMQFAGGAIPAGSVLATTVWGNSASWSLAALPLFIWMGEILFRTRLSEEMFRGFAPWLNWLPGRLMHVNVLACGVFGSVSGSSAATCATVAKIALPELKKRGYDESLSLGSLAGAGTLGILIPPSITMVVYAVQANVSIIQVFLAGFLPGLLVMALYSGYIAVWSLANPARTPPAEPSMSLRKRIAESLNLIPCLLLIVFVFLSLLMGWATATECAAWGVLGALAIAWWQGALTWQSFWASVMGATRVNCMILLILAGASYMGTSMAYTGIPMALANWVNGLQLSPYALIAALTVMYIVLGAALDGISMIVLTTAIVIPMVKQAGFDLIWFGIFLVLVVEMAEVSPPVGFNLFVLQTMSGKDSNTVAKAALPFFFLLVLAVAIITVFPDIVMLLPRIAFPG</sequence>
<comment type="caution">
    <text evidence="9">The sequence shown here is derived from an EMBL/GenBank/DDBJ whole genome shotgun (WGS) entry which is preliminary data.</text>
</comment>
<dbReference type="InterPro" id="IPR004681">
    <property type="entry name" value="TRAP_DctM"/>
</dbReference>
<evidence type="ECO:0000256" key="6">
    <source>
        <dbReference type="ARBA" id="ARBA00023136"/>
    </source>
</evidence>
<dbReference type="Proteomes" id="UP000051913">
    <property type="component" value="Unassembled WGS sequence"/>
</dbReference>
<accession>A0A0R3LR76</accession>
<comment type="subunit">
    <text evidence="7">The complex comprises the extracytoplasmic solute receptor protein and the two transmembrane proteins.</text>
</comment>
<keyword evidence="2" id="KW-1003">Cell membrane</keyword>
<dbReference type="GO" id="GO:0005886">
    <property type="term" value="C:plasma membrane"/>
    <property type="evidence" value="ECO:0007669"/>
    <property type="project" value="UniProtKB-SubCell"/>
</dbReference>
<dbReference type="NCBIfam" id="TIGR00786">
    <property type="entry name" value="dctM"/>
    <property type="match status" value="1"/>
</dbReference>
<evidence type="ECO:0000256" key="7">
    <source>
        <dbReference type="RuleBase" id="RU369079"/>
    </source>
</evidence>
<feature type="transmembrane region" description="Helical" evidence="7">
    <location>
        <begin position="282"/>
        <end position="302"/>
    </location>
</feature>
<keyword evidence="10" id="KW-1185">Reference proteome</keyword>
<dbReference type="STRING" id="1518501.CQ10_15390"/>
<name>A0A0R3LR76_9BRAD</name>
<dbReference type="GO" id="GO:0022857">
    <property type="term" value="F:transmembrane transporter activity"/>
    <property type="evidence" value="ECO:0007669"/>
    <property type="project" value="UniProtKB-UniRule"/>
</dbReference>
<dbReference type="RefSeq" id="WP_057848957.1">
    <property type="nucleotide sequence ID" value="NZ_LLXX01000025.1"/>
</dbReference>
<evidence type="ECO:0000313" key="9">
    <source>
        <dbReference type="EMBL" id="KRR12807.1"/>
    </source>
</evidence>
<evidence type="ECO:0000256" key="1">
    <source>
        <dbReference type="ARBA" id="ARBA00004429"/>
    </source>
</evidence>
<dbReference type="Pfam" id="PF06808">
    <property type="entry name" value="DctM"/>
    <property type="match status" value="1"/>
</dbReference>